<dbReference type="AlphaFoldDB" id="A0AAW1XWX8"/>
<dbReference type="PANTHER" id="PTHR31533:SF2">
    <property type="entry name" value="GPI-ANCHORED PROTEIN LLG1"/>
    <property type="match status" value="1"/>
</dbReference>
<feature type="chain" id="PRO_5043677012" description="GPI-anchored protein LLG1-like domain-containing protein" evidence="1">
    <location>
        <begin position="28"/>
        <end position="173"/>
    </location>
</feature>
<dbReference type="Proteomes" id="UP001457282">
    <property type="component" value="Unassembled WGS sequence"/>
</dbReference>
<evidence type="ECO:0000256" key="1">
    <source>
        <dbReference type="SAM" id="SignalP"/>
    </source>
</evidence>
<dbReference type="InterPro" id="IPR058888">
    <property type="entry name" value="LLG1-like"/>
</dbReference>
<reference evidence="3 4" key="1">
    <citation type="journal article" date="2023" name="G3 (Bethesda)">
        <title>A chromosome-length genome assembly and annotation of blackberry (Rubus argutus, cv. 'Hillquist').</title>
        <authorList>
            <person name="Bruna T."/>
            <person name="Aryal R."/>
            <person name="Dudchenko O."/>
            <person name="Sargent D.J."/>
            <person name="Mead D."/>
            <person name="Buti M."/>
            <person name="Cavallini A."/>
            <person name="Hytonen T."/>
            <person name="Andres J."/>
            <person name="Pham M."/>
            <person name="Weisz D."/>
            <person name="Mascagni F."/>
            <person name="Usai G."/>
            <person name="Natali L."/>
            <person name="Bassil N."/>
            <person name="Fernandez G.E."/>
            <person name="Lomsadze A."/>
            <person name="Armour M."/>
            <person name="Olukolu B."/>
            <person name="Poorten T."/>
            <person name="Britton C."/>
            <person name="Davik J."/>
            <person name="Ashrafi H."/>
            <person name="Aiden E.L."/>
            <person name="Borodovsky M."/>
            <person name="Worthington M."/>
        </authorList>
    </citation>
    <scope>NUCLEOTIDE SEQUENCE [LARGE SCALE GENOMIC DNA]</scope>
    <source>
        <strain evidence="3">PI 553951</strain>
    </source>
</reference>
<gene>
    <name evidence="3" type="ORF">M0R45_017719</name>
</gene>
<evidence type="ECO:0000259" key="2">
    <source>
        <dbReference type="Pfam" id="PF26578"/>
    </source>
</evidence>
<accession>A0AAW1XWX8</accession>
<keyword evidence="4" id="KW-1185">Reference proteome</keyword>
<name>A0AAW1XWX8_RUBAR</name>
<dbReference type="InterPro" id="IPR039307">
    <property type="entry name" value="LORELEI-like"/>
</dbReference>
<feature type="domain" description="GPI-anchored protein LLG1-like" evidence="2">
    <location>
        <begin position="56"/>
        <end position="132"/>
    </location>
</feature>
<proteinExistence type="predicted"/>
<protein>
    <recommendedName>
        <fullName evidence="2">GPI-anchored protein LLG1-like domain-containing protein</fullName>
    </recommendedName>
</protein>
<keyword evidence="1" id="KW-0732">Signal</keyword>
<dbReference type="Pfam" id="PF26578">
    <property type="entry name" value="LLG1"/>
    <property type="match status" value="1"/>
</dbReference>
<dbReference type="EMBL" id="JBEDUW010000003">
    <property type="protein sequence ID" value="KAK9941092.1"/>
    <property type="molecule type" value="Genomic_DNA"/>
</dbReference>
<organism evidence="3 4">
    <name type="scientific">Rubus argutus</name>
    <name type="common">Southern blackberry</name>
    <dbReference type="NCBI Taxonomy" id="59490"/>
    <lineage>
        <taxon>Eukaryota</taxon>
        <taxon>Viridiplantae</taxon>
        <taxon>Streptophyta</taxon>
        <taxon>Embryophyta</taxon>
        <taxon>Tracheophyta</taxon>
        <taxon>Spermatophyta</taxon>
        <taxon>Magnoliopsida</taxon>
        <taxon>eudicotyledons</taxon>
        <taxon>Gunneridae</taxon>
        <taxon>Pentapetalae</taxon>
        <taxon>rosids</taxon>
        <taxon>fabids</taxon>
        <taxon>Rosales</taxon>
        <taxon>Rosaceae</taxon>
        <taxon>Rosoideae</taxon>
        <taxon>Rosoideae incertae sedis</taxon>
        <taxon>Rubus</taxon>
    </lineage>
</organism>
<feature type="signal peptide" evidence="1">
    <location>
        <begin position="1"/>
        <end position="27"/>
    </location>
</feature>
<sequence length="173" mass="18755">MVLNQSFSFWFAALFFFILLGLPASSSSPTFISDGIFESQASIGRNLLQAKKGCPVNFEFLNYTIITSQCKGPRYPADRCCAALKELACPYADVLNDLTNECASTMFSYINLYGNYPPGLFANECHEGKLGLACPALPPSTLADETNGVHTTSSPSPLLMLTAGFLGLLFRLL</sequence>
<comment type="caution">
    <text evidence="3">The sequence shown here is derived from an EMBL/GenBank/DDBJ whole genome shotgun (WGS) entry which is preliminary data.</text>
</comment>
<evidence type="ECO:0000313" key="3">
    <source>
        <dbReference type="EMBL" id="KAK9941092.1"/>
    </source>
</evidence>
<dbReference type="PANTHER" id="PTHR31533">
    <property type="entry name" value="GPI-ANCHORED PROTEIN LLG1-RELATED-RELATED"/>
    <property type="match status" value="1"/>
</dbReference>
<evidence type="ECO:0000313" key="4">
    <source>
        <dbReference type="Proteomes" id="UP001457282"/>
    </source>
</evidence>